<evidence type="ECO:0000313" key="2">
    <source>
        <dbReference type="Proteomes" id="UP001500305"/>
    </source>
</evidence>
<dbReference type="EMBL" id="BAAATR010000035">
    <property type="protein sequence ID" value="GAA2267848.1"/>
    <property type="molecule type" value="Genomic_DNA"/>
</dbReference>
<keyword evidence="1" id="KW-0238">DNA-binding</keyword>
<gene>
    <name evidence="1" type="ORF">GCM10010430_61300</name>
</gene>
<dbReference type="RefSeq" id="WP_344639781.1">
    <property type="nucleotide sequence ID" value="NZ_BAAATR010000035.1"/>
</dbReference>
<evidence type="ECO:0000313" key="1">
    <source>
        <dbReference type="EMBL" id="GAA2267848.1"/>
    </source>
</evidence>
<dbReference type="InterPro" id="IPR009351">
    <property type="entry name" value="AlkZ-like"/>
</dbReference>
<dbReference type="Proteomes" id="UP001500305">
    <property type="component" value="Unassembled WGS sequence"/>
</dbReference>
<sequence length="380" mass="41694">MHKEKLTDRALNRALLARQGLLERMASPLPEAVEAIGAVQAQYGPALPVALWSRVEGVGARTVHEALDRGELVVGTLLRRTLHLVTAREHAAYAAAVVAVGDDTWRRTGGEPTAEAERRRAELAEFAAQVARSPEEIADWLEEWVAARPDAVDPAELEFQRRYKWRPFRSTTALVRTPAQGGWSTKVPEALRAAPRPAGGPPEPAQALREVVRRHLRAFGPAGADDVAQWIGGKVTQVKAVLKELAPELAEFTDEGGRVLYDLPQAPRPHEGQPAPVRLLPWFDSTLLAYAPKRRARILPEEYKDAVYAKANLQLRPTFLVDGLVAGVWSLDVKRRQAVLTLTPLAKLSAPVRRQLVAEAERLLPVCAPEAAGHQVAFVD</sequence>
<proteinExistence type="predicted"/>
<dbReference type="GO" id="GO:0003677">
    <property type="term" value="F:DNA binding"/>
    <property type="evidence" value="ECO:0007669"/>
    <property type="project" value="UniProtKB-KW"/>
</dbReference>
<keyword evidence="2" id="KW-1185">Reference proteome</keyword>
<name>A0ABP5RQ62_9ACTN</name>
<reference evidence="2" key="1">
    <citation type="journal article" date="2019" name="Int. J. Syst. Evol. Microbiol.">
        <title>The Global Catalogue of Microorganisms (GCM) 10K type strain sequencing project: providing services to taxonomists for standard genome sequencing and annotation.</title>
        <authorList>
            <consortium name="The Broad Institute Genomics Platform"/>
            <consortium name="The Broad Institute Genome Sequencing Center for Infectious Disease"/>
            <person name="Wu L."/>
            <person name="Ma J."/>
        </authorList>
    </citation>
    <scope>NUCLEOTIDE SEQUENCE [LARGE SCALE GENOMIC DNA]</scope>
    <source>
        <strain evidence="2">JCM 7356</strain>
    </source>
</reference>
<accession>A0ABP5RQ62</accession>
<dbReference type="PANTHER" id="PTHR38479:SF2">
    <property type="entry name" value="WINGED HELIX DNA-BINDING DOMAIN-CONTAINING PROTEIN"/>
    <property type="match status" value="1"/>
</dbReference>
<organism evidence="1 2">
    <name type="scientific">Kitasatospora cystarginea</name>
    <dbReference type="NCBI Taxonomy" id="58350"/>
    <lineage>
        <taxon>Bacteria</taxon>
        <taxon>Bacillati</taxon>
        <taxon>Actinomycetota</taxon>
        <taxon>Actinomycetes</taxon>
        <taxon>Kitasatosporales</taxon>
        <taxon>Streptomycetaceae</taxon>
        <taxon>Kitasatospora</taxon>
    </lineage>
</organism>
<dbReference type="Pfam" id="PF06224">
    <property type="entry name" value="AlkZ-like"/>
    <property type="match status" value="1"/>
</dbReference>
<protein>
    <submittedName>
        <fullName evidence="1">Winged helix DNA-binding domain-containing protein</fullName>
    </submittedName>
</protein>
<comment type="caution">
    <text evidence="1">The sequence shown here is derived from an EMBL/GenBank/DDBJ whole genome shotgun (WGS) entry which is preliminary data.</text>
</comment>
<dbReference type="PANTHER" id="PTHR38479">
    <property type="entry name" value="LMO0824 PROTEIN"/>
    <property type="match status" value="1"/>
</dbReference>